<dbReference type="Proteomes" id="UP000018958">
    <property type="component" value="Unassembled WGS sequence"/>
</dbReference>
<name>W2VRJ8_PHYNI</name>
<dbReference type="OrthoDB" id="120719at2759"/>
<evidence type="ECO:0000313" key="2">
    <source>
        <dbReference type="Proteomes" id="UP000018958"/>
    </source>
</evidence>
<evidence type="ECO:0000313" key="1">
    <source>
        <dbReference type="EMBL" id="ETP00268.1"/>
    </source>
</evidence>
<organism evidence="1 2">
    <name type="scientific">Phytophthora nicotianae CJ01A1</name>
    <dbReference type="NCBI Taxonomy" id="1317063"/>
    <lineage>
        <taxon>Eukaryota</taxon>
        <taxon>Sar</taxon>
        <taxon>Stramenopiles</taxon>
        <taxon>Oomycota</taxon>
        <taxon>Peronosporomycetes</taxon>
        <taxon>Peronosporales</taxon>
        <taxon>Peronosporaceae</taxon>
        <taxon>Phytophthora</taxon>
    </lineage>
</organism>
<gene>
    <name evidence="1" type="ORF">F441_22312</name>
</gene>
<accession>W2VRJ8</accession>
<comment type="caution">
    <text evidence="1">The sequence shown here is derived from an EMBL/GenBank/DDBJ whole genome shotgun (WGS) entry which is preliminary data.</text>
</comment>
<protein>
    <submittedName>
        <fullName evidence="1">Uncharacterized protein</fullName>
    </submittedName>
</protein>
<dbReference type="AlphaFoldDB" id="W2VRJ8"/>
<proteinExistence type="predicted"/>
<sequence length="88" mass="10143">MASHHAEQTQLVETHHRETTNLITLHQREKMRLINNLETQLIRLVNLREELDGAHEIRVIAGQESYVSREVSGANNLLFEFTETGNPI</sequence>
<dbReference type="EMBL" id="ANIX01004527">
    <property type="protein sequence ID" value="ETP00268.1"/>
    <property type="molecule type" value="Genomic_DNA"/>
</dbReference>
<reference evidence="1 2" key="1">
    <citation type="submission" date="2013-11" db="EMBL/GenBank/DDBJ databases">
        <title>The Genome Sequence of Phytophthora parasitica CJ01A1.</title>
        <authorList>
            <consortium name="The Broad Institute Genomics Platform"/>
            <person name="Russ C."/>
            <person name="Tyler B."/>
            <person name="Panabieres F."/>
            <person name="Shan W."/>
            <person name="Tripathy S."/>
            <person name="Grunwald N."/>
            <person name="Machado M."/>
            <person name="Johnson C.S."/>
            <person name="Walker B."/>
            <person name="Young S.K."/>
            <person name="Zeng Q."/>
            <person name="Gargeya S."/>
            <person name="Fitzgerald M."/>
            <person name="Haas B."/>
            <person name="Abouelleil A."/>
            <person name="Allen A.W."/>
            <person name="Alvarado L."/>
            <person name="Arachchi H.M."/>
            <person name="Berlin A.M."/>
            <person name="Chapman S.B."/>
            <person name="Gainer-Dewar J."/>
            <person name="Goldberg J."/>
            <person name="Griggs A."/>
            <person name="Gujja S."/>
            <person name="Hansen M."/>
            <person name="Howarth C."/>
            <person name="Imamovic A."/>
            <person name="Ireland A."/>
            <person name="Larimer J."/>
            <person name="McCowan C."/>
            <person name="Murphy C."/>
            <person name="Pearson M."/>
            <person name="Poon T.W."/>
            <person name="Priest M."/>
            <person name="Roberts A."/>
            <person name="Saif S."/>
            <person name="Shea T."/>
            <person name="Sisk P."/>
            <person name="Sykes S."/>
            <person name="Wortman J."/>
            <person name="Nusbaum C."/>
            <person name="Birren B."/>
        </authorList>
    </citation>
    <scope>NUCLEOTIDE SEQUENCE [LARGE SCALE GENOMIC DNA]</scope>
    <source>
        <strain evidence="1 2">CJ01A1</strain>
    </source>
</reference>